<dbReference type="Gene3D" id="3.40.50.1000">
    <property type="entry name" value="HAD superfamily/HAD-like"/>
    <property type="match status" value="1"/>
</dbReference>
<dbReference type="EMBL" id="FOZV01000017">
    <property type="protein sequence ID" value="SFS91560.1"/>
    <property type="molecule type" value="Genomic_DNA"/>
</dbReference>
<dbReference type="NCBIfam" id="TIGR01993">
    <property type="entry name" value="Pyr-5-nucltdase"/>
    <property type="match status" value="1"/>
</dbReference>
<sequence>MTAQPIEPTEIGADLRHVGSWVFDLDDTLYPPEKQVLRLVADRIGQFMIRATGLPPDEARALQKRYLLDHGAALGGLMQDYTVDPHAFLAEVHDVPLDALEPSEGLRAGLQRLEGPRYVFTNGSQRHGERVLEKLGIDDLFDGLFALEHAELRPKPHPRTFERMLDRFALDPKSAAFFEDTERNLDYAKALGMTTVLVGPHALDSVVHFVDHRAAALPPFLATAVLAGDPK</sequence>
<proteinExistence type="predicted"/>
<dbReference type="GO" id="GO:0016787">
    <property type="term" value="F:hydrolase activity"/>
    <property type="evidence" value="ECO:0007669"/>
    <property type="project" value="UniProtKB-KW"/>
</dbReference>
<reference evidence="2" key="1">
    <citation type="submission" date="2016-10" db="EMBL/GenBank/DDBJ databases">
        <authorList>
            <person name="Varghese N."/>
            <person name="Submissions S."/>
        </authorList>
    </citation>
    <scope>NUCLEOTIDE SEQUENCE [LARGE SCALE GENOMIC DNA]</scope>
    <source>
        <strain evidence="2">CGMCC 1.10683</strain>
    </source>
</reference>
<gene>
    <name evidence="1" type="ORF">SAMN05192570_0265</name>
</gene>
<evidence type="ECO:0000313" key="1">
    <source>
        <dbReference type="EMBL" id="SFS91560.1"/>
    </source>
</evidence>
<dbReference type="RefSeq" id="WP_092313843.1">
    <property type="nucleotide sequence ID" value="NZ_FOZV01000017.1"/>
</dbReference>
<dbReference type="NCBIfam" id="TIGR01509">
    <property type="entry name" value="HAD-SF-IA-v3"/>
    <property type="match status" value="1"/>
</dbReference>
<dbReference type="InterPro" id="IPR010237">
    <property type="entry name" value="Pyr-5-nucltdase"/>
</dbReference>
<dbReference type="Proteomes" id="UP000198788">
    <property type="component" value="Unassembled WGS sequence"/>
</dbReference>
<keyword evidence="1" id="KW-0378">Hydrolase</keyword>
<dbReference type="InterPro" id="IPR023214">
    <property type="entry name" value="HAD_sf"/>
</dbReference>
<accession>A0A1I6TQW5</accession>
<dbReference type="OrthoDB" id="9803141at2"/>
<name>A0A1I6TQW5_9CAUL</name>
<dbReference type="SFLD" id="SFLDG01132">
    <property type="entry name" value="C1.5.3:_5'-Nucleotidase_Like"/>
    <property type="match status" value="1"/>
</dbReference>
<dbReference type="SFLD" id="SFLDG01129">
    <property type="entry name" value="C1.5:_HAD__Beta-PGM__Phosphata"/>
    <property type="match status" value="1"/>
</dbReference>
<organism evidence="1 2">
    <name type="scientific">Brevundimonas viscosa</name>
    <dbReference type="NCBI Taxonomy" id="871741"/>
    <lineage>
        <taxon>Bacteria</taxon>
        <taxon>Pseudomonadati</taxon>
        <taxon>Pseudomonadota</taxon>
        <taxon>Alphaproteobacteria</taxon>
        <taxon>Caulobacterales</taxon>
        <taxon>Caulobacteraceae</taxon>
        <taxon>Brevundimonas</taxon>
    </lineage>
</organism>
<dbReference type="SUPFAM" id="SSF56784">
    <property type="entry name" value="HAD-like"/>
    <property type="match status" value="1"/>
</dbReference>
<keyword evidence="2" id="KW-1185">Reference proteome</keyword>
<dbReference type="PANTHER" id="PTHR12725">
    <property type="entry name" value="HALOACID DEHALOGENASE-LIKE HYDROLASE"/>
    <property type="match status" value="1"/>
</dbReference>
<dbReference type="Pfam" id="PF00702">
    <property type="entry name" value="Hydrolase"/>
    <property type="match status" value="1"/>
</dbReference>
<dbReference type="AlphaFoldDB" id="A0A1I6TQW5"/>
<dbReference type="SFLD" id="SFLDS00003">
    <property type="entry name" value="Haloacid_Dehalogenase"/>
    <property type="match status" value="1"/>
</dbReference>
<dbReference type="InterPro" id="IPR006439">
    <property type="entry name" value="HAD-SF_hydro_IA"/>
</dbReference>
<protein>
    <submittedName>
        <fullName evidence="1">Putative hydrolase of the HAD superfamily</fullName>
    </submittedName>
</protein>
<dbReference type="STRING" id="871741.SAMN05192570_0265"/>
<dbReference type="Gene3D" id="1.10.150.450">
    <property type="match status" value="1"/>
</dbReference>
<evidence type="ECO:0000313" key="2">
    <source>
        <dbReference type="Proteomes" id="UP000198788"/>
    </source>
</evidence>
<dbReference type="InterPro" id="IPR036412">
    <property type="entry name" value="HAD-like_sf"/>
</dbReference>
<dbReference type="PANTHER" id="PTHR12725:SF117">
    <property type="entry name" value="HALOACID DEHALOGENASE-LIKE HYDROLASE"/>
    <property type="match status" value="1"/>
</dbReference>